<evidence type="ECO:0000313" key="2">
    <source>
        <dbReference type="Proteomes" id="UP000789901"/>
    </source>
</evidence>
<comment type="caution">
    <text evidence="1">The sequence shown here is derived from an EMBL/GenBank/DDBJ whole genome shotgun (WGS) entry which is preliminary data.</text>
</comment>
<sequence length="112" mass="13066">PPEPRKHFLRLSQFWKHGYGEESAIEGLKAKDITQWEDTYYKARENVEKSAIRELFQILDFTGIDDIRTLSGNIILEAFTQSSIKTINAIASNWYGYTVKSNRKKIEPKEKQ</sequence>
<feature type="non-terminal residue" evidence="1">
    <location>
        <position position="112"/>
    </location>
</feature>
<name>A0ABN7XRT0_GIGMA</name>
<protein>
    <submittedName>
        <fullName evidence="1">14642_t:CDS:1</fullName>
    </submittedName>
</protein>
<dbReference type="EMBL" id="CAJVQB010161895">
    <property type="protein sequence ID" value="CAG8856619.1"/>
    <property type="molecule type" value="Genomic_DNA"/>
</dbReference>
<keyword evidence="2" id="KW-1185">Reference proteome</keyword>
<gene>
    <name evidence="1" type="ORF">GMARGA_LOCUS45440</name>
</gene>
<evidence type="ECO:0000313" key="1">
    <source>
        <dbReference type="EMBL" id="CAG8856619.1"/>
    </source>
</evidence>
<feature type="non-terminal residue" evidence="1">
    <location>
        <position position="1"/>
    </location>
</feature>
<organism evidence="1 2">
    <name type="scientific">Gigaspora margarita</name>
    <dbReference type="NCBI Taxonomy" id="4874"/>
    <lineage>
        <taxon>Eukaryota</taxon>
        <taxon>Fungi</taxon>
        <taxon>Fungi incertae sedis</taxon>
        <taxon>Mucoromycota</taxon>
        <taxon>Glomeromycotina</taxon>
        <taxon>Glomeromycetes</taxon>
        <taxon>Diversisporales</taxon>
        <taxon>Gigasporaceae</taxon>
        <taxon>Gigaspora</taxon>
    </lineage>
</organism>
<dbReference type="Proteomes" id="UP000789901">
    <property type="component" value="Unassembled WGS sequence"/>
</dbReference>
<proteinExistence type="predicted"/>
<reference evidence="1 2" key="1">
    <citation type="submission" date="2021-06" db="EMBL/GenBank/DDBJ databases">
        <authorList>
            <person name="Kallberg Y."/>
            <person name="Tangrot J."/>
            <person name="Rosling A."/>
        </authorList>
    </citation>
    <scope>NUCLEOTIDE SEQUENCE [LARGE SCALE GENOMIC DNA]</scope>
    <source>
        <strain evidence="1 2">120-4 pot B 10/14</strain>
    </source>
</reference>
<accession>A0ABN7XRT0</accession>